<dbReference type="PANTHER" id="PTHR11614">
    <property type="entry name" value="PHOSPHOLIPASE-RELATED"/>
    <property type="match status" value="1"/>
</dbReference>
<dbReference type="EMBL" id="CP017146">
    <property type="protein sequence ID" value="QHO68446.1"/>
    <property type="molecule type" value="Genomic_DNA"/>
</dbReference>
<name>A0A7L5AF02_9MICO</name>
<dbReference type="InterPro" id="IPR022742">
    <property type="entry name" value="Hydrolase_4"/>
</dbReference>
<gene>
    <name evidence="2" type="ORF">BHD05_01165</name>
</gene>
<dbReference type="InterPro" id="IPR051044">
    <property type="entry name" value="MAG_DAG_Lipase"/>
</dbReference>
<sequence>MIQFTAARQDHTFTDAHGVTVHYYVWKAGKSRGIVQIAHGLGEYASRYERLAQALVKDGYTVYADDHRGHGQTGLGQHGSDLSRLGRLGPGGMKATVEAVRDLSAIIRAENPNVPCALFGHSWGSIIVQKIINDHSDEYDAVVLSGTAYRTFVHMKGGDLNARHAHLGDTGYEWLSRDEKVSAAFLADDLAFTADAIKLFGLRDALGLLGKPAKQLKHDIPLLIQVGSDDPFGGTTSAELLAQAYVTRSRLTDVELIIYTDARHEIYNETNYPEVTADLLKWLAGHFVRGR</sequence>
<dbReference type="OrthoDB" id="9806902at2"/>
<dbReference type="KEGG" id="mant:BHD05_01165"/>
<reference evidence="2 3" key="1">
    <citation type="submission" date="2016-09" db="EMBL/GenBank/DDBJ databases">
        <title>Complete genome sequence of microbes from the polar regions.</title>
        <authorList>
            <person name="Liao L."/>
            <person name="Chen B."/>
        </authorList>
    </citation>
    <scope>NUCLEOTIDE SEQUENCE [LARGE SCALE GENOMIC DNA]</scope>
    <source>
        <strain evidence="2 3">ZS314</strain>
    </source>
</reference>
<proteinExistence type="predicted"/>
<dbReference type="RefSeq" id="WP_161884806.1">
    <property type="nucleotide sequence ID" value="NZ_CP017146.1"/>
</dbReference>
<dbReference type="AlphaFoldDB" id="A0A7L5AF02"/>
<dbReference type="SUPFAM" id="SSF53474">
    <property type="entry name" value="alpha/beta-Hydrolases"/>
    <property type="match status" value="1"/>
</dbReference>
<dbReference type="Gene3D" id="3.40.50.1820">
    <property type="entry name" value="alpha/beta hydrolase"/>
    <property type="match status" value="1"/>
</dbReference>
<protein>
    <submittedName>
        <fullName evidence="2">Lysophospholipase</fullName>
    </submittedName>
</protein>
<dbReference type="InterPro" id="IPR029058">
    <property type="entry name" value="AB_hydrolase_fold"/>
</dbReference>
<dbReference type="Proteomes" id="UP000464507">
    <property type="component" value="Chromosome"/>
</dbReference>
<evidence type="ECO:0000313" key="3">
    <source>
        <dbReference type="Proteomes" id="UP000464507"/>
    </source>
</evidence>
<organism evidence="2 3">
    <name type="scientific">Marisediminicola antarctica</name>
    <dbReference type="NCBI Taxonomy" id="674079"/>
    <lineage>
        <taxon>Bacteria</taxon>
        <taxon>Bacillati</taxon>
        <taxon>Actinomycetota</taxon>
        <taxon>Actinomycetes</taxon>
        <taxon>Micrococcales</taxon>
        <taxon>Microbacteriaceae</taxon>
        <taxon>Marisediminicola</taxon>
    </lineage>
</organism>
<feature type="domain" description="Serine aminopeptidase S33" evidence="1">
    <location>
        <begin position="30"/>
        <end position="271"/>
    </location>
</feature>
<dbReference type="Pfam" id="PF12146">
    <property type="entry name" value="Hydrolase_4"/>
    <property type="match status" value="1"/>
</dbReference>
<evidence type="ECO:0000313" key="2">
    <source>
        <dbReference type="EMBL" id="QHO68446.1"/>
    </source>
</evidence>
<accession>A0A7L5AF02</accession>
<evidence type="ECO:0000259" key="1">
    <source>
        <dbReference type="Pfam" id="PF12146"/>
    </source>
</evidence>
<keyword evidence="3" id="KW-1185">Reference proteome</keyword>